<dbReference type="Pfam" id="PF04168">
    <property type="entry name" value="Alpha-E"/>
    <property type="match status" value="1"/>
</dbReference>
<organism evidence="2">
    <name type="scientific">freshwater sediment metagenome</name>
    <dbReference type="NCBI Taxonomy" id="556182"/>
    <lineage>
        <taxon>unclassified sequences</taxon>
        <taxon>metagenomes</taxon>
        <taxon>ecological metagenomes</taxon>
    </lineage>
</organism>
<reference evidence="2" key="1">
    <citation type="submission" date="2023-07" db="EMBL/GenBank/DDBJ databases">
        <authorList>
            <person name="Pelsma A.J. K."/>
        </authorList>
    </citation>
    <scope>NUCLEOTIDE SEQUENCE</scope>
</reference>
<feature type="domain" description="DUF403" evidence="1">
    <location>
        <begin position="47"/>
        <end position="360"/>
    </location>
</feature>
<accession>A0AA48RAL7</accession>
<dbReference type="PANTHER" id="PTHR34595:SF7">
    <property type="entry name" value="SLL1039 PROTEIN"/>
    <property type="match status" value="1"/>
</dbReference>
<dbReference type="InterPro" id="IPR007296">
    <property type="entry name" value="DUF403"/>
</dbReference>
<dbReference type="PANTHER" id="PTHR34595">
    <property type="entry name" value="BLR5612 PROTEIN"/>
    <property type="match status" value="1"/>
</dbReference>
<evidence type="ECO:0000259" key="1">
    <source>
        <dbReference type="Pfam" id="PF04168"/>
    </source>
</evidence>
<dbReference type="EMBL" id="OY288114">
    <property type="protein sequence ID" value="CAJ0885510.1"/>
    <property type="molecule type" value="Genomic_DNA"/>
</dbReference>
<dbReference type="InterPro" id="IPR051680">
    <property type="entry name" value="ATP-dep_Glu-Cys_Ligase-2"/>
</dbReference>
<proteinExistence type="predicted"/>
<gene>
    <name evidence="2" type="ORF">AMST5_03622</name>
</gene>
<dbReference type="AlphaFoldDB" id="A0AA48RAL7"/>
<evidence type="ECO:0000313" key="2">
    <source>
        <dbReference type="EMBL" id="CAJ0885510.1"/>
    </source>
</evidence>
<sequence length="361" mass="40798">MLDGRRALEDFSRRSHDAVDAAPRLPAPLATISQDIKRERAQTERHMLSSTADNLYWLARYMERADFLARAIEASRRLAALPKAYGGADSEWESVLLSSGADDAFEATGKPVNEANVIEFLTFSRDNPGSIRNCIECARTNARAVRTALTVEMWEAINGAYLELKAMEGRRGDYSGDDLGRFLEFVKQTSLTYDGGAYRTMLRNDAYWFSRVGLFVERADNTARLLDVKYHVLLPEKELVGGSLDYFQWAAILRAVSAHTAYHWVYRTSMKPWLVADLLILRPEMPRSLISCYESIVRNLDNLARAHGRQGASQRQARGTYGRLETLSMESVFQGGLHEFVQSFISENNKLGALISEQYLF</sequence>
<name>A0AA48RAL7_9ZZZZ</name>
<protein>
    <recommendedName>
        <fullName evidence="1">DUF403 domain-containing protein</fullName>
    </recommendedName>
</protein>